<evidence type="ECO:0000256" key="4">
    <source>
        <dbReference type="ARBA" id="ARBA00006206"/>
    </source>
</evidence>
<evidence type="ECO:0000256" key="9">
    <source>
        <dbReference type="ARBA" id="ARBA00023235"/>
    </source>
</evidence>
<comment type="subunit">
    <text evidence="5">Monomer.</text>
</comment>
<dbReference type="Pfam" id="PF01263">
    <property type="entry name" value="Aldose_epim"/>
    <property type="match status" value="1"/>
</dbReference>
<gene>
    <name evidence="12" type="ORF">PQ465_03275</name>
</gene>
<dbReference type="PANTHER" id="PTHR10091:SF0">
    <property type="entry name" value="GALACTOSE MUTAROTASE"/>
    <property type="match status" value="1"/>
</dbReference>
<dbReference type="RefSeq" id="WP_274268128.1">
    <property type="nucleotide sequence ID" value="NZ_CP117880.1"/>
</dbReference>
<comment type="cofactor">
    <cofactor evidence="2">
        <name>Ca(2+)</name>
        <dbReference type="ChEBI" id="CHEBI:29108"/>
    </cofactor>
</comment>
<dbReference type="EC" id="5.1.3.3" evidence="6 11"/>
<keyword evidence="13" id="KW-1185">Reference proteome</keyword>
<organism evidence="12 13">
    <name type="scientific">Sphingobacterium oryzagri</name>
    <dbReference type="NCBI Taxonomy" id="3025669"/>
    <lineage>
        <taxon>Bacteria</taxon>
        <taxon>Pseudomonadati</taxon>
        <taxon>Bacteroidota</taxon>
        <taxon>Sphingobacteriia</taxon>
        <taxon>Sphingobacteriales</taxon>
        <taxon>Sphingobacteriaceae</taxon>
        <taxon>Sphingobacterium</taxon>
    </lineage>
</organism>
<dbReference type="Proteomes" id="UP001221558">
    <property type="component" value="Chromosome"/>
</dbReference>
<evidence type="ECO:0000256" key="1">
    <source>
        <dbReference type="ARBA" id="ARBA00001614"/>
    </source>
</evidence>
<dbReference type="Gene3D" id="2.70.98.10">
    <property type="match status" value="1"/>
</dbReference>
<keyword evidence="9 11" id="KW-0413">Isomerase</keyword>
<evidence type="ECO:0000256" key="10">
    <source>
        <dbReference type="ARBA" id="ARBA00023277"/>
    </source>
</evidence>
<evidence type="ECO:0000313" key="12">
    <source>
        <dbReference type="EMBL" id="WDF69413.1"/>
    </source>
</evidence>
<accession>A0ABY7WJQ0</accession>
<reference evidence="12 13" key="1">
    <citation type="submission" date="2023-02" db="EMBL/GenBank/DDBJ databases">
        <title>Genome sequence of Sphingobacterium sp. KACC 22765.</title>
        <authorList>
            <person name="Kim S."/>
            <person name="Heo J."/>
            <person name="Kwon S.-W."/>
        </authorList>
    </citation>
    <scope>NUCLEOTIDE SEQUENCE [LARGE SCALE GENOMIC DNA]</scope>
    <source>
        <strain evidence="12 13">KACC 22765</strain>
    </source>
</reference>
<evidence type="ECO:0000256" key="11">
    <source>
        <dbReference type="PIRNR" id="PIRNR005096"/>
    </source>
</evidence>
<evidence type="ECO:0000313" key="13">
    <source>
        <dbReference type="Proteomes" id="UP001221558"/>
    </source>
</evidence>
<evidence type="ECO:0000256" key="5">
    <source>
        <dbReference type="ARBA" id="ARBA00011245"/>
    </source>
</evidence>
<keyword evidence="8" id="KW-0106">Calcium</keyword>
<comment type="catalytic activity">
    <reaction evidence="1 11">
        <text>alpha-D-glucose = beta-D-glucose</text>
        <dbReference type="Rhea" id="RHEA:10264"/>
        <dbReference type="ChEBI" id="CHEBI:15903"/>
        <dbReference type="ChEBI" id="CHEBI:17925"/>
        <dbReference type="EC" id="5.1.3.3"/>
    </reaction>
</comment>
<dbReference type="PANTHER" id="PTHR10091">
    <property type="entry name" value="ALDOSE-1-EPIMERASE"/>
    <property type="match status" value="1"/>
</dbReference>
<evidence type="ECO:0000256" key="7">
    <source>
        <dbReference type="ARBA" id="ARBA00014165"/>
    </source>
</evidence>
<dbReference type="SUPFAM" id="SSF74650">
    <property type="entry name" value="Galactose mutarotase-like"/>
    <property type="match status" value="1"/>
</dbReference>
<sequence>MTYSVPNPEDFEHSIDGKKTHLLILKNRSGMQVALTDYGARIVSILVPDKFGELRDVVLGFDSIQGYLKADEQYHGATIGRYGNRIAEGKFSLGEEIYTLAQNNGDNSLHGGPTGFHNRVWDRRVSFGNKVDFYYVSADGEEGFPGTLKVHVSYELTEENALKISYHAETDKTTVVNLTNHAYFNLNGEGHSDILQHFVHIPSDDFIAINDKQIPLGQLFPVDATAFDFREPKKIVTDILNEDEQLTFGNGYDHTFVNNQPASIPAATAFSAASGIQLDVLTTEPGVQFYTGNFLTGNDTGKSGGKYHSRTAFCFETQHYPDSPNHPQFPSTVLAPGEHLESETTYRFKIKKEI</sequence>
<dbReference type="InterPro" id="IPR011013">
    <property type="entry name" value="Gal_mutarotase_sf_dom"/>
</dbReference>
<dbReference type="CDD" id="cd09019">
    <property type="entry name" value="galactose_mutarotase_like"/>
    <property type="match status" value="1"/>
</dbReference>
<dbReference type="NCBIfam" id="NF008277">
    <property type="entry name" value="PRK11055.1"/>
    <property type="match status" value="1"/>
</dbReference>
<comment type="similarity">
    <text evidence="4 11">Belongs to the aldose epimerase family.</text>
</comment>
<name>A0ABY7WJQ0_9SPHI</name>
<proteinExistence type="inferred from homology"/>
<evidence type="ECO:0000256" key="6">
    <source>
        <dbReference type="ARBA" id="ARBA00013185"/>
    </source>
</evidence>
<dbReference type="EMBL" id="CP117880">
    <property type="protein sequence ID" value="WDF69413.1"/>
    <property type="molecule type" value="Genomic_DNA"/>
</dbReference>
<dbReference type="PROSITE" id="PS00545">
    <property type="entry name" value="ALDOSE_1_EPIMERASE"/>
    <property type="match status" value="1"/>
</dbReference>
<dbReference type="PIRSF" id="PIRSF005096">
    <property type="entry name" value="GALM"/>
    <property type="match status" value="1"/>
</dbReference>
<dbReference type="InterPro" id="IPR015443">
    <property type="entry name" value="Aldose_1-epimerase"/>
</dbReference>
<comment type="pathway">
    <text evidence="3 11">Carbohydrate metabolism; hexose metabolism.</text>
</comment>
<keyword evidence="10 11" id="KW-0119">Carbohydrate metabolism</keyword>
<dbReference type="InterPro" id="IPR014718">
    <property type="entry name" value="GH-type_carb-bd"/>
</dbReference>
<evidence type="ECO:0000256" key="8">
    <source>
        <dbReference type="ARBA" id="ARBA00022837"/>
    </source>
</evidence>
<dbReference type="InterPro" id="IPR047215">
    <property type="entry name" value="Galactose_mutarotase-like"/>
</dbReference>
<evidence type="ECO:0000256" key="3">
    <source>
        <dbReference type="ARBA" id="ARBA00005028"/>
    </source>
</evidence>
<dbReference type="InterPro" id="IPR018052">
    <property type="entry name" value="Ald1_epimerase_CS"/>
</dbReference>
<protein>
    <recommendedName>
        <fullName evidence="7 11">Aldose 1-epimerase</fullName>
        <ecNumber evidence="6 11">5.1.3.3</ecNumber>
    </recommendedName>
</protein>
<dbReference type="InterPro" id="IPR008183">
    <property type="entry name" value="Aldose_1/G6P_1-epimerase"/>
</dbReference>
<evidence type="ECO:0000256" key="2">
    <source>
        <dbReference type="ARBA" id="ARBA00001913"/>
    </source>
</evidence>